<dbReference type="Proteomes" id="UP000515146">
    <property type="component" value="Unplaced"/>
</dbReference>
<comment type="similarity">
    <text evidence="5">Belongs to the gemin-2 family.</text>
</comment>
<evidence type="ECO:0000256" key="2">
    <source>
        <dbReference type="ARBA" id="ARBA00022490"/>
    </source>
</evidence>
<evidence type="ECO:0000256" key="5">
    <source>
        <dbReference type="ARBA" id="ARBA00025758"/>
    </source>
</evidence>
<dbReference type="InParanoid" id="A0A6P6Y0T1"/>
<dbReference type="InterPro" id="IPR017364">
    <property type="entry name" value="GEMIN2"/>
</dbReference>
<evidence type="ECO:0000256" key="1">
    <source>
        <dbReference type="ARBA" id="ARBA00004496"/>
    </source>
</evidence>
<dbReference type="KEGG" id="dpte:113793259"/>
<dbReference type="Gene3D" id="1.20.58.1070">
    <property type="match status" value="1"/>
</dbReference>
<keyword evidence="2" id="KW-0963">Cytoplasm</keyword>
<accession>A0A6P6Y0T1</accession>
<dbReference type="RefSeq" id="XP_027199068.1">
    <property type="nucleotide sequence ID" value="XM_027343267.1"/>
</dbReference>
<reference evidence="8" key="1">
    <citation type="submission" date="2025-08" db="UniProtKB">
        <authorList>
            <consortium name="RefSeq"/>
        </authorList>
    </citation>
    <scope>IDENTIFICATION</scope>
    <source>
        <strain evidence="8">Airmid</strain>
    </source>
</reference>
<evidence type="ECO:0000256" key="3">
    <source>
        <dbReference type="ARBA" id="ARBA00022664"/>
    </source>
</evidence>
<protein>
    <recommendedName>
        <fullName evidence="6">Gem-associated protein 2</fullName>
    </recommendedName>
</protein>
<keyword evidence="7" id="KW-1185">Reference proteome</keyword>
<dbReference type="GO" id="GO:0000245">
    <property type="term" value="P:spliceosomal complex assembly"/>
    <property type="evidence" value="ECO:0007669"/>
    <property type="project" value="InterPro"/>
</dbReference>
<dbReference type="OrthoDB" id="428895at2759"/>
<dbReference type="GO" id="GO:0000387">
    <property type="term" value="P:spliceosomal snRNP assembly"/>
    <property type="evidence" value="ECO:0007669"/>
    <property type="project" value="InterPro"/>
</dbReference>
<dbReference type="CTD" id="40087"/>
<dbReference type="PANTHER" id="PTHR12794:SF0">
    <property type="entry name" value="GEM-ASSOCIATED PROTEIN 2"/>
    <property type="match status" value="1"/>
</dbReference>
<evidence type="ECO:0000256" key="4">
    <source>
        <dbReference type="ARBA" id="ARBA00023187"/>
    </source>
</evidence>
<dbReference type="Pfam" id="PF04938">
    <property type="entry name" value="SIP1"/>
    <property type="match status" value="1"/>
</dbReference>
<proteinExistence type="inferred from homology"/>
<gene>
    <name evidence="8" type="primary">LOC113793259</name>
</gene>
<dbReference type="AlphaFoldDB" id="A0A6P6Y0T1"/>
<dbReference type="OMA" id="TWIVIHI"/>
<sequence>MNIFNDNDDDKLDDYDALLNLVPRLPVATFDSYDPNIPPENGADYLRRVQLEAQQEPNIKVAEQFFVRKPKCYDYHVESIKENEFIRSLPAFEIHEQLIIPSVIESFLTLRQHIDDLRKKYADDNKLIKRTRKWWREYCFSYNNQSNDLKYKPENNYQTNIPRLSLLARISQKEICRLLCYHYQWLLEDDHDQYTIERGLWFYSLLAALDSIQPDDTYCLLRKITRLCSRIRNEFQIYLEENVKGNDDDDAKMAAAVDHIVDDDKCSILFQKLASLNLIILLVGYYFNQKDLLDSWK</sequence>
<dbReference type="PIRSF" id="PIRSF038038">
    <property type="entry name" value="SMN_Gemin2"/>
    <property type="match status" value="1"/>
</dbReference>
<evidence type="ECO:0000313" key="8">
    <source>
        <dbReference type="RefSeq" id="XP_027199068.1"/>
    </source>
</evidence>
<evidence type="ECO:0000313" key="7">
    <source>
        <dbReference type="Proteomes" id="UP000515146"/>
    </source>
</evidence>
<dbReference type="InterPro" id="IPR035426">
    <property type="entry name" value="Gemin2/Brr1"/>
</dbReference>
<dbReference type="FunCoup" id="A0A6P6Y0T1">
    <property type="interactions" value="898"/>
</dbReference>
<evidence type="ECO:0000256" key="6">
    <source>
        <dbReference type="ARBA" id="ARBA00047179"/>
    </source>
</evidence>
<name>A0A6P6Y0T1_DERPT</name>
<dbReference type="GO" id="GO:0005681">
    <property type="term" value="C:spliceosomal complex"/>
    <property type="evidence" value="ECO:0007669"/>
    <property type="project" value="InterPro"/>
</dbReference>
<organism evidence="7 8">
    <name type="scientific">Dermatophagoides pteronyssinus</name>
    <name type="common">European house dust mite</name>
    <dbReference type="NCBI Taxonomy" id="6956"/>
    <lineage>
        <taxon>Eukaryota</taxon>
        <taxon>Metazoa</taxon>
        <taxon>Ecdysozoa</taxon>
        <taxon>Arthropoda</taxon>
        <taxon>Chelicerata</taxon>
        <taxon>Arachnida</taxon>
        <taxon>Acari</taxon>
        <taxon>Acariformes</taxon>
        <taxon>Sarcoptiformes</taxon>
        <taxon>Astigmata</taxon>
        <taxon>Psoroptidia</taxon>
        <taxon>Analgoidea</taxon>
        <taxon>Pyroglyphidae</taxon>
        <taxon>Dermatophagoidinae</taxon>
        <taxon>Dermatophagoides</taxon>
    </lineage>
</organism>
<comment type="subcellular location">
    <subcellularLocation>
        <location evidence="1">Cytoplasm</location>
    </subcellularLocation>
</comment>
<dbReference type="PANTHER" id="PTHR12794">
    <property type="entry name" value="GEMIN2"/>
    <property type="match status" value="1"/>
</dbReference>
<keyword evidence="3" id="KW-0507">mRNA processing</keyword>
<keyword evidence="4" id="KW-0508">mRNA splicing</keyword>
<dbReference type="GO" id="GO:0032797">
    <property type="term" value="C:SMN complex"/>
    <property type="evidence" value="ECO:0007669"/>
    <property type="project" value="TreeGrafter"/>
</dbReference>